<dbReference type="AlphaFoldDB" id="A0A0R3R055"/>
<accession>A0A0R3R055</accession>
<name>A0A0R3R055_9BILA</name>
<protein>
    <submittedName>
        <fullName evidence="1">Secreted protein</fullName>
    </submittedName>
</protein>
<proteinExistence type="predicted"/>
<organism evidence="1">
    <name type="scientific">Brugia timori</name>
    <dbReference type="NCBI Taxonomy" id="42155"/>
    <lineage>
        <taxon>Eukaryota</taxon>
        <taxon>Metazoa</taxon>
        <taxon>Ecdysozoa</taxon>
        <taxon>Nematoda</taxon>
        <taxon>Chromadorea</taxon>
        <taxon>Rhabditida</taxon>
        <taxon>Spirurina</taxon>
        <taxon>Spiruromorpha</taxon>
        <taxon>Filarioidea</taxon>
        <taxon>Onchocercidae</taxon>
        <taxon>Brugia</taxon>
    </lineage>
</organism>
<dbReference type="WBParaSite" id="BTMF_0001337901-mRNA-1">
    <property type="protein sequence ID" value="BTMF_0001337901-mRNA-1"/>
    <property type="gene ID" value="BTMF_0001337901"/>
</dbReference>
<reference evidence="1" key="1">
    <citation type="submission" date="2017-02" db="UniProtKB">
        <authorList>
            <consortium name="WormBaseParasite"/>
        </authorList>
    </citation>
    <scope>IDENTIFICATION</scope>
</reference>
<sequence length="68" mass="7811">LVIPLLVTSGTVSILISLIPQDPASTDHCYFFHLLNFFFDRCPHLEDFQLSNLPFVEFDNYETNCSQS</sequence>
<evidence type="ECO:0000313" key="1">
    <source>
        <dbReference type="WBParaSite" id="BTMF_0001337901-mRNA-1"/>
    </source>
</evidence>